<evidence type="ECO:0008006" key="4">
    <source>
        <dbReference type="Google" id="ProtNLM"/>
    </source>
</evidence>
<dbReference type="Proteomes" id="UP000027601">
    <property type="component" value="Unassembled WGS sequence"/>
</dbReference>
<feature type="chain" id="PRO_5001660123" description="Lipoprotein" evidence="1">
    <location>
        <begin position="22"/>
        <end position="221"/>
    </location>
</feature>
<keyword evidence="1" id="KW-0732">Signal</keyword>
<feature type="signal peptide" evidence="1">
    <location>
        <begin position="1"/>
        <end position="21"/>
    </location>
</feature>
<sequence>MKTFVCVLLCCLFLTNCKAQNSDFKSYLDNFGITNIPLVIRDCQSYHSVFNQRYDSIFHETYKEIPENLVTKYIFTNGFCNSDSGYFRYDYGVKIALSSDFISVLVSKLQYEGDSEWNFDLGETLLITYNNKGKILSRLSLTKDNDRWQSCLKITKQGITVRQIKITEPKIDQYHRDLRCEYWTTTYQIATDGIIKTIDTSPVSIGIVIWDKVNEEYILKE</sequence>
<dbReference type="AlphaFoldDB" id="A0A069DD09"/>
<accession>A0A069DD09</accession>
<name>A0A069DD09_9BACE</name>
<dbReference type="EMBL" id="BAJS01000047">
    <property type="protein sequence ID" value="GAK38239.1"/>
    <property type="molecule type" value="Genomic_DNA"/>
</dbReference>
<evidence type="ECO:0000313" key="3">
    <source>
        <dbReference type="Proteomes" id="UP000027601"/>
    </source>
</evidence>
<organism evidence="2 3">
    <name type="scientific">Bacteroides graminisolvens DSM 19988 = JCM 15093</name>
    <dbReference type="NCBI Taxonomy" id="1121097"/>
    <lineage>
        <taxon>Bacteria</taxon>
        <taxon>Pseudomonadati</taxon>
        <taxon>Bacteroidota</taxon>
        <taxon>Bacteroidia</taxon>
        <taxon>Bacteroidales</taxon>
        <taxon>Bacteroidaceae</taxon>
        <taxon>Bacteroides</taxon>
    </lineage>
</organism>
<evidence type="ECO:0000313" key="2">
    <source>
        <dbReference type="EMBL" id="GAK38239.1"/>
    </source>
</evidence>
<proteinExistence type="predicted"/>
<evidence type="ECO:0000256" key="1">
    <source>
        <dbReference type="SAM" id="SignalP"/>
    </source>
</evidence>
<comment type="caution">
    <text evidence="2">The sequence shown here is derived from an EMBL/GenBank/DDBJ whole genome shotgun (WGS) entry which is preliminary data.</text>
</comment>
<keyword evidence="3" id="KW-1185">Reference proteome</keyword>
<gene>
    <name evidence="2" type="ORF">JCM15093_3564</name>
</gene>
<protein>
    <recommendedName>
        <fullName evidence="4">Lipoprotein</fullName>
    </recommendedName>
</protein>
<dbReference type="RefSeq" id="WP_034782758.1">
    <property type="nucleotide sequence ID" value="NZ_BAJS01000047.1"/>
</dbReference>
<reference evidence="2 3" key="1">
    <citation type="journal article" date="2015" name="Microbes Environ.">
        <title>Distribution and evolution of nitrogen fixation genes in the phylum bacteroidetes.</title>
        <authorList>
            <person name="Inoue J."/>
            <person name="Oshima K."/>
            <person name="Suda W."/>
            <person name="Sakamoto M."/>
            <person name="Iino T."/>
            <person name="Noda S."/>
            <person name="Hongoh Y."/>
            <person name="Hattori M."/>
            <person name="Ohkuma M."/>
        </authorList>
    </citation>
    <scope>NUCLEOTIDE SEQUENCE [LARGE SCALE GENOMIC DNA]</scope>
    <source>
        <strain evidence="2 3">JCM 15093</strain>
    </source>
</reference>
<dbReference type="STRING" id="1121097.GCA_000428125_02517"/>